<evidence type="ECO:0000313" key="4">
    <source>
        <dbReference type="EMBL" id="GBG88768.1"/>
    </source>
</evidence>
<dbReference type="AlphaFoldDB" id="A0A388M2F6"/>
<dbReference type="OMA" id="RCICVTI"/>
<keyword evidence="1" id="KW-0456">Lyase</keyword>
<reference evidence="4 5" key="1">
    <citation type="journal article" date="2018" name="Cell">
        <title>The Chara Genome: Secondary Complexity and Implications for Plant Terrestrialization.</title>
        <authorList>
            <person name="Nishiyama T."/>
            <person name="Sakayama H."/>
            <person name="Vries J.D."/>
            <person name="Buschmann H."/>
            <person name="Saint-Marcoux D."/>
            <person name="Ullrich K.K."/>
            <person name="Haas F.B."/>
            <person name="Vanderstraeten L."/>
            <person name="Becker D."/>
            <person name="Lang D."/>
            <person name="Vosolsobe S."/>
            <person name="Rombauts S."/>
            <person name="Wilhelmsson P.K.I."/>
            <person name="Janitza P."/>
            <person name="Kern R."/>
            <person name="Heyl A."/>
            <person name="Rumpler F."/>
            <person name="Villalobos L.I.A.C."/>
            <person name="Clay J.M."/>
            <person name="Skokan R."/>
            <person name="Toyoda A."/>
            <person name="Suzuki Y."/>
            <person name="Kagoshima H."/>
            <person name="Schijlen E."/>
            <person name="Tajeshwar N."/>
            <person name="Catarino B."/>
            <person name="Hetherington A.J."/>
            <person name="Saltykova A."/>
            <person name="Bonnot C."/>
            <person name="Breuninger H."/>
            <person name="Symeonidi A."/>
            <person name="Radhakrishnan G.V."/>
            <person name="Van Nieuwerburgh F."/>
            <person name="Deforce D."/>
            <person name="Chang C."/>
            <person name="Karol K.G."/>
            <person name="Hedrich R."/>
            <person name="Ulvskov P."/>
            <person name="Glockner G."/>
            <person name="Delwiche C.F."/>
            <person name="Petrasek J."/>
            <person name="Van de Peer Y."/>
            <person name="Friml J."/>
            <person name="Beilby M."/>
            <person name="Dolan L."/>
            <person name="Kohara Y."/>
            <person name="Sugano S."/>
            <person name="Fujiyama A."/>
            <person name="Delaux P.-M."/>
            <person name="Quint M."/>
            <person name="TheiBen G."/>
            <person name="Hagemann M."/>
            <person name="Harholt J."/>
            <person name="Dunand C."/>
            <person name="Zachgo S."/>
            <person name="Langdale J."/>
            <person name="Maumus F."/>
            <person name="Straeten D.V.D."/>
            <person name="Gould S.B."/>
            <person name="Rensing S.A."/>
        </authorList>
    </citation>
    <scope>NUCLEOTIDE SEQUENCE [LARGE SCALE GENOMIC DNA]</scope>
    <source>
        <strain evidence="4 5">S276</strain>
    </source>
</reference>
<accession>A0A388M2F6</accession>
<dbReference type="EMBL" id="BFEA01000693">
    <property type="protein sequence ID" value="GBG88768.1"/>
    <property type="molecule type" value="Genomic_DNA"/>
</dbReference>
<dbReference type="Pfam" id="PF00544">
    <property type="entry name" value="Pectate_lyase_4"/>
    <property type="match status" value="1"/>
</dbReference>
<evidence type="ECO:0000259" key="3">
    <source>
        <dbReference type="SMART" id="SM00656"/>
    </source>
</evidence>
<dbReference type="InterPro" id="IPR011050">
    <property type="entry name" value="Pectin_lyase_fold/virulence"/>
</dbReference>
<comment type="caution">
    <text evidence="4">The sequence shown here is derived from an EMBL/GenBank/DDBJ whole genome shotgun (WGS) entry which is preliminary data.</text>
</comment>
<dbReference type="InterPro" id="IPR002022">
    <property type="entry name" value="Pec_lyase"/>
</dbReference>
<protein>
    <recommendedName>
        <fullName evidence="3">Pectate lyase domain-containing protein</fullName>
    </recommendedName>
</protein>
<evidence type="ECO:0000256" key="1">
    <source>
        <dbReference type="ARBA" id="ARBA00023239"/>
    </source>
</evidence>
<dbReference type="InterPro" id="IPR012334">
    <property type="entry name" value="Pectin_lyas_fold"/>
</dbReference>
<dbReference type="OrthoDB" id="1637350at2759"/>
<feature type="signal peptide" evidence="2">
    <location>
        <begin position="1"/>
        <end position="24"/>
    </location>
</feature>
<evidence type="ECO:0000256" key="2">
    <source>
        <dbReference type="SAM" id="SignalP"/>
    </source>
</evidence>
<gene>
    <name evidence="4" type="ORF">CBR_g48386</name>
</gene>
<keyword evidence="2" id="KW-0732">Signal</keyword>
<dbReference type="SMART" id="SM00656">
    <property type="entry name" value="Amb_all"/>
    <property type="match status" value="1"/>
</dbReference>
<keyword evidence="5" id="KW-1185">Reference proteome</keyword>
<dbReference type="STRING" id="69332.A0A388M2F6"/>
<proteinExistence type="predicted"/>
<evidence type="ECO:0000313" key="5">
    <source>
        <dbReference type="Proteomes" id="UP000265515"/>
    </source>
</evidence>
<sequence>MLFFRLSIIWLFLLESTLQGGLLAAFPHKPRLTWRARRTRVHSTESYRAVHEHHLEERGWAWPGGFLPDREGLPLPLHHSNALPAPRLSGVPRNLIAIPEAFGYGREAAGGLAGRHIFVTSYADDGVGTLREACALSGPYYIHFQSNAILRLNSTIQCKSFKTVDGDGWTVQILGFGIDITGQESVVIKNIAFIRSKAEGIAIRNSRHIWVDHCVIQDAGKSAVLVEGMSRAITVSYCLMKENWEGLSLGGPNYFSGDKLMTVTVAFNVFVRSGSRTPLVRFGTCHLCNNVYDGAGRFSISALYGARLLVQNNYFTSNEQSQIGDGLADGSMTGDPAIIGWQGNLFDDGTPAHPPPLRANLAGSTLGIVTLTFACPRLPRHTIIRDAGPQRRS</sequence>
<organism evidence="4 5">
    <name type="scientific">Chara braunii</name>
    <name type="common">Braun's stonewort</name>
    <dbReference type="NCBI Taxonomy" id="69332"/>
    <lineage>
        <taxon>Eukaryota</taxon>
        <taxon>Viridiplantae</taxon>
        <taxon>Streptophyta</taxon>
        <taxon>Charophyceae</taxon>
        <taxon>Charales</taxon>
        <taxon>Characeae</taxon>
        <taxon>Chara</taxon>
    </lineage>
</organism>
<dbReference type="Gramene" id="GBG88768">
    <property type="protein sequence ID" value="GBG88768"/>
    <property type="gene ID" value="CBR_g48386"/>
</dbReference>
<feature type="chain" id="PRO_5017213286" description="Pectate lyase domain-containing protein" evidence="2">
    <location>
        <begin position="25"/>
        <end position="393"/>
    </location>
</feature>
<dbReference type="Proteomes" id="UP000265515">
    <property type="component" value="Unassembled WGS sequence"/>
</dbReference>
<dbReference type="InterPro" id="IPR045032">
    <property type="entry name" value="PEL"/>
</dbReference>
<dbReference type="PANTHER" id="PTHR31683:SF18">
    <property type="entry name" value="PECTATE LYASE 21-RELATED"/>
    <property type="match status" value="1"/>
</dbReference>
<dbReference type="PANTHER" id="PTHR31683">
    <property type="entry name" value="PECTATE LYASE 18-RELATED"/>
    <property type="match status" value="1"/>
</dbReference>
<name>A0A388M2F6_CHABU</name>
<feature type="domain" description="Pectate lyase" evidence="3">
    <location>
        <begin position="147"/>
        <end position="321"/>
    </location>
</feature>
<dbReference type="Gene3D" id="2.160.20.10">
    <property type="entry name" value="Single-stranded right-handed beta-helix, Pectin lyase-like"/>
    <property type="match status" value="1"/>
</dbReference>
<dbReference type="GO" id="GO:0030570">
    <property type="term" value="F:pectate lyase activity"/>
    <property type="evidence" value="ECO:0007669"/>
    <property type="project" value="InterPro"/>
</dbReference>
<dbReference type="SUPFAM" id="SSF51126">
    <property type="entry name" value="Pectin lyase-like"/>
    <property type="match status" value="1"/>
</dbReference>